<dbReference type="InParanoid" id="A0A2J7RL47"/>
<proteinExistence type="predicted"/>
<dbReference type="OrthoDB" id="190846at2759"/>
<dbReference type="GO" id="GO:0006629">
    <property type="term" value="P:lipid metabolic process"/>
    <property type="evidence" value="ECO:0007669"/>
    <property type="project" value="InterPro"/>
</dbReference>
<feature type="signal peptide" evidence="1">
    <location>
        <begin position="1"/>
        <end position="23"/>
    </location>
</feature>
<evidence type="ECO:0000256" key="1">
    <source>
        <dbReference type="SAM" id="SignalP"/>
    </source>
</evidence>
<dbReference type="Proteomes" id="UP000235965">
    <property type="component" value="Unassembled WGS sequence"/>
</dbReference>
<dbReference type="SUPFAM" id="SSF53474">
    <property type="entry name" value="alpha/beta-Hydrolases"/>
    <property type="match status" value="1"/>
</dbReference>
<feature type="chain" id="PRO_5014390396" evidence="1">
    <location>
        <begin position="24"/>
        <end position="410"/>
    </location>
</feature>
<dbReference type="InterPro" id="IPR003386">
    <property type="entry name" value="LACT/PDAT_acylTrfase"/>
</dbReference>
<comment type="caution">
    <text evidence="2">The sequence shown here is derived from an EMBL/GenBank/DDBJ whole genome shotgun (WGS) entry which is preliminary data.</text>
</comment>
<dbReference type="EMBL" id="NEVH01002699">
    <property type="protein sequence ID" value="PNF41566.1"/>
    <property type="molecule type" value="Genomic_DNA"/>
</dbReference>
<dbReference type="STRING" id="105785.A0A2J7RL47"/>
<keyword evidence="1" id="KW-0732">Signal</keyword>
<gene>
    <name evidence="2" type="primary">PLA2G15</name>
    <name evidence="2" type="ORF">B7P43_G12090</name>
</gene>
<organism evidence="2 3">
    <name type="scientific">Cryptotermes secundus</name>
    <dbReference type="NCBI Taxonomy" id="105785"/>
    <lineage>
        <taxon>Eukaryota</taxon>
        <taxon>Metazoa</taxon>
        <taxon>Ecdysozoa</taxon>
        <taxon>Arthropoda</taxon>
        <taxon>Hexapoda</taxon>
        <taxon>Insecta</taxon>
        <taxon>Pterygota</taxon>
        <taxon>Neoptera</taxon>
        <taxon>Polyneoptera</taxon>
        <taxon>Dictyoptera</taxon>
        <taxon>Blattodea</taxon>
        <taxon>Blattoidea</taxon>
        <taxon>Termitoidae</taxon>
        <taxon>Kalotermitidae</taxon>
        <taxon>Cryptotermitinae</taxon>
        <taxon>Cryptotermes</taxon>
    </lineage>
</organism>
<accession>A0A2J7RL47</accession>
<protein>
    <submittedName>
        <fullName evidence="2">Group XV phospholipase A2</fullName>
    </submittedName>
</protein>
<dbReference type="InterPro" id="IPR029058">
    <property type="entry name" value="AB_hydrolase_fold"/>
</dbReference>
<name>A0A2J7RL47_9NEOP</name>
<dbReference type="PANTHER" id="PTHR11440">
    <property type="entry name" value="LECITHIN-CHOLESTEROL ACYLTRANSFERASE-RELATED"/>
    <property type="match status" value="1"/>
</dbReference>
<evidence type="ECO:0000313" key="2">
    <source>
        <dbReference type="EMBL" id="PNF41566.1"/>
    </source>
</evidence>
<reference evidence="2 3" key="1">
    <citation type="submission" date="2017-12" db="EMBL/GenBank/DDBJ databases">
        <title>Hemimetabolous genomes reveal molecular basis of termite eusociality.</title>
        <authorList>
            <person name="Harrison M.C."/>
            <person name="Jongepier E."/>
            <person name="Robertson H.M."/>
            <person name="Arning N."/>
            <person name="Bitard-Feildel T."/>
            <person name="Chao H."/>
            <person name="Childers C.P."/>
            <person name="Dinh H."/>
            <person name="Doddapaneni H."/>
            <person name="Dugan S."/>
            <person name="Gowin J."/>
            <person name="Greiner C."/>
            <person name="Han Y."/>
            <person name="Hu H."/>
            <person name="Hughes D.S.T."/>
            <person name="Huylmans A.-K."/>
            <person name="Kemena C."/>
            <person name="Kremer L.P.M."/>
            <person name="Lee S.L."/>
            <person name="Lopez-Ezquerra A."/>
            <person name="Mallet L."/>
            <person name="Monroy-Kuhn J.M."/>
            <person name="Moser A."/>
            <person name="Murali S.C."/>
            <person name="Muzny D.M."/>
            <person name="Otani S."/>
            <person name="Piulachs M.-D."/>
            <person name="Poelchau M."/>
            <person name="Qu J."/>
            <person name="Schaub F."/>
            <person name="Wada-Katsumata A."/>
            <person name="Worley K.C."/>
            <person name="Xie Q."/>
            <person name="Ylla G."/>
            <person name="Poulsen M."/>
            <person name="Gibbs R.A."/>
            <person name="Schal C."/>
            <person name="Richards S."/>
            <person name="Belles X."/>
            <person name="Korb J."/>
            <person name="Bornberg-Bauer E."/>
        </authorList>
    </citation>
    <scope>NUCLEOTIDE SEQUENCE [LARGE SCALE GENOMIC DNA]</scope>
    <source>
        <tissue evidence="2">Whole body</tissue>
    </source>
</reference>
<dbReference type="GO" id="GO:0008374">
    <property type="term" value="F:O-acyltransferase activity"/>
    <property type="evidence" value="ECO:0007669"/>
    <property type="project" value="InterPro"/>
</dbReference>
<sequence length="410" mass="46851">MPTEFMKCLYILLLSILVGKSSAIFVVKRNTLTPIILVPGDGGSQVEAKLHKEEVVHYLCEKTTQDFFNIWLNMELLVPLVIDCWIDNMKLVYDNVTRTTSNSKGVEIRIPGFGDTTSIEWLDPSEAFPGAYFKDIANTLVALGYERNISLRGAPYDFRKAPNENGDYFARLKALVEETYRINDNHPVIILAHSMGGPMSLHFLHIQSKAWKDQYIRALVTLSGAWGGSVKALKVYAVGDDLGSYILSESTLREEQITSPSLAWLMPSSLFWNPDEILIQTDGKNYTIKDFREFFEAIEYPMGWEMRKDVERYSVEFQAPDVEVHCLHGYGVNTINRLIYKPKTFPDGYPGFLYGDGDGTVNRRSLEGCLKWQGKQKENIYYQTFSSLDHMSILRDKRVLSYIETLIRKL</sequence>
<keyword evidence="3" id="KW-1185">Reference proteome</keyword>
<dbReference type="AlphaFoldDB" id="A0A2J7RL47"/>
<dbReference type="Gene3D" id="3.40.50.1820">
    <property type="entry name" value="alpha/beta hydrolase"/>
    <property type="match status" value="2"/>
</dbReference>
<evidence type="ECO:0000313" key="3">
    <source>
        <dbReference type="Proteomes" id="UP000235965"/>
    </source>
</evidence>
<dbReference type="Pfam" id="PF02450">
    <property type="entry name" value="LCAT"/>
    <property type="match status" value="1"/>
</dbReference>
<dbReference type="FunCoup" id="A0A2J7RL47">
    <property type="interactions" value="146"/>
</dbReference>